<keyword evidence="3 4" id="KW-0574">Periplasm</keyword>
<organism evidence="6 7">
    <name type="scientific">Candidatus Gallionella acididurans</name>
    <dbReference type="NCBI Taxonomy" id="1796491"/>
    <lineage>
        <taxon>Bacteria</taxon>
        <taxon>Pseudomonadati</taxon>
        <taxon>Pseudomonadota</taxon>
        <taxon>Betaproteobacteria</taxon>
        <taxon>Nitrosomonadales</taxon>
        <taxon>Gallionellaceae</taxon>
        <taxon>Gallionella</taxon>
    </lineage>
</organism>
<dbReference type="GO" id="GO:0044780">
    <property type="term" value="P:bacterial-type flagellum assembly"/>
    <property type="evidence" value="ECO:0007669"/>
    <property type="project" value="InterPro"/>
</dbReference>
<feature type="chain" id="PRO_5007356837" description="Flagella basal body P-ring formation protein FlgA" evidence="4">
    <location>
        <begin position="23"/>
        <end position="228"/>
    </location>
</feature>
<evidence type="ECO:0000256" key="2">
    <source>
        <dbReference type="ARBA" id="ARBA00022729"/>
    </source>
</evidence>
<dbReference type="InterPro" id="IPR017585">
    <property type="entry name" value="SAF_FlgA"/>
</dbReference>
<dbReference type="Pfam" id="PF17656">
    <property type="entry name" value="ChapFlgA_N"/>
    <property type="match status" value="1"/>
</dbReference>
<accession>A0A139BXW5</accession>
<keyword evidence="2 4" id="KW-0732">Signal</keyword>
<dbReference type="PANTHER" id="PTHR36307">
    <property type="entry name" value="FLAGELLA BASAL BODY P-RING FORMATION PROTEIN FLGA"/>
    <property type="match status" value="1"/>
</dbReference>
<evidence type="ECO:0000313" key="6">
    <source>
        <dbReference type="EMBL" id="KXS33741.1"/>
    </source>
</evidence>
<comment type="function">
    <text evidence="4">Involved in the assembly process of the P-ring formation. It may associate with FlgF on the rod constituting a structure essential for the P-ring assembly or may act as a modulator protein for the P-ring assembly.</text>
</comment>
<dbReference type="NCBIfam" id="TIGR03170">
    <property type="entry name" value="flgA_cterm"/>
    <property type="match status" value="1"/>
</dbReference>
<keyword evidence="4" id="KW-1005">Bacterial flagellum biogenesis</keyword>
<reference evidence="6 7" key="1">
    <citation type="submission" date="2016-02" db="EMBL/GenBank/DDBJ databases">
        <authorList>
            <person name="Wen L."/>
            <person name="He K."/>
            <person name="Yang H."/>
        </authorList>
    </citation>
    <scope>NUCLEOTIDE SEQUENCE [LARGE SCALE GENOMIC DNA]</scope>
    <source>
        <strain evidence="6">ShG14-8</strain>
    </source>
</reference>
<protein>
    <recommendedName>
        <fullName evidence="4">Flagella basal body P-ring formation protein FlgA</fullName>
    </recommendedName>
</protein>
<comment type="subcellular location">
    <subcellularLocation>
        <location evidence="1 4">Periplasm</location>
    </subcellularLocation>
</comment>
<comment type="similarity">
    <text evidence="4">Belongs to the FlgA family.</text>
</comment>
<dbReference type="GO" id="GO:0042597">
    <property type="term" value="C:periplasmic space"/>
    <property type="evidence" value="ECO:0007669"/>
    <property type="project" value="UniProtKB-SubCell"/>
</dbReference>
<evidence type="ECO:0000256" key="3">
    <source>
        <dbReference type="ARBA" id="ARBA00022764"/>
    </source>
</evidence>
<feature type="domain" description="SAF" evidence="5">
    <location>
        <begin position="106"/>
        <end position="166"/>
    </location>
</feature>
<dbReference type="Gene3D" id="3.90.1210.10">
    <property type="entry name" value="Antifreeze-like/N-acetylneuraminic acid synthase C-terminal domain"/>
    <property type="match status" value="1"/>
</dbReference>
<dbReference type="CDD" id="cd11614">
    <property type="entry name" value="SAF_CpaB_FlgA_like"/>
    <property type="match status" value="1"/>
</dbReference>
<evidence type="ECO:0000259" key="5">
    <source>
        <dbReference type="SMART" id="SM00858"/>
    </source>
</evidence>
<dbReference type="EMBL" id="LSLI01000002">
    <property type="protein sequence ID" value="KXS33741.1"/>
    <property type="molecule type" value="Genomic_DNA"/>
</dbReference>
<keyword evidence="6" id="KW-0966">Cell projection</keyword>
<keyword evidence="6" id="KW-0282">Flagellum</keyword>
<keyword evidence="6" id="KW-0969">Cilium</keyword>
<evidence type="ECO:0000313" key="7">
    <source>
        <dbReference type="Proteomes" id="UP000070578"/>
    </source>
</evidence>
<feature type="signal peptide" evidence="4">
    <location>
        <begin position="1"/>
        <end position="22"/>
    </location>
</feature>
<dbReference type="Proteomes" id="UP000070578">
    <property type="component" value="Unassembled WGS sequence"/>
</dbReference>
<dbReference type="Pfam" id="PF13144">
    <property type="entry name" value="ChapFlgA"/>
    <property type="match status" value="1"/>
</dbReference>
<comment type="caution">
    <text evidence="6">The sequence shown here is derived from an EMBL/GenBank/DDBJ whole genome shotgun (WGS) entry which is preliminary data.</text>
</comment>
<proteinExistence type="inferred from homology"/>
<dbReference type="InterPro" id="IPR041231">
    <property type="entry name" value="FlgA_N"/>
</dbReference>
<dbReference type="PANTHER" id="PTHR36307:SF1">
    <property type="entry name" value="FLAGELLA BASAL BODY P-RING FORMATION PROTEIN FLGA"/>
    <property type="match status" value="1"/>
</dbReference>
<gene>
    <name evidence="6" type="ORF">AWT59_0131</name>
</gene>
<evidence type="ECO:0000256" key="1">
    <source>
        <dbReference type="ARBA" id="ARBA00004418"/>
    </source>
</evidence>
<dbReference type="SMART" id="SM00858">
    <property type="entry name" value="SAF"/>
    <property type="match status" value="1"/>
</dbReference>
<dbReference type="InterPro" id="IPR039246">
    <property type="entry name" value="Flagellar_FlgA"/>
</dbReference>
<evidence type="ECO:0000256" key="4">
    <source>
        <dbReference type="RuleBase" id="RU362063"/>
    </source>
</evidence>
<dbReference type="InterPro" id="IPR013974">
    <property type="entry name" value="SAF"/>
</dbReference>
<dbReference type="Gene3D" id="2.30.30.760">
    <property type="match status" value="1"/>
</dbReference>
<dbReference type="AlphaFoldDB" id="A0A139BXW5"/>
<name>A0A139BXW5_9PROT</name>
<sequence length="228" mass="24554">MCTMKKLFLILCMAVQSTQVFAVAEDHQVLRETVIAFVQRQTAALPGKASFHVEEIDPRLTLPQCEKLEVFLPSGSQLLGKTSIGVRCAENHGWSIFVSAQIKISVDLLISARQLSAGHTLHQEDLATRTIEITQAGGMTDPNQVTGKVLRYSITAGQILREDMLRAPFSVMQGQNVQLIVQGIEFVIRSAGVALSNASEGQYVKVRNVSGGVVSGVARAGGVVEIAP</sequence>
<reference evidence="6 7" key="2">
    <citation type="submission" date="2016-03" db="EMBL/GenBank/DDBJ databases">
        <title>New uncultured bacterium of the family Gallionellaceae from acid mine drainage: description and reconstruction of genome based on metagenomic analysis of microbial community.</title>
        <authorList>
            <person name="Kadnikov V."/>
            <person name="Ivasenko D."/>
            <person name="Beletsky A."/>
            <person name="Mardanov A."/>
            <person name="Danilova E."/>
            <person name="Pimenov N."/>
            <person name="Karnachuk O."/>
            <person name="Ravin N."/>
        </authorList>
    </citation>
    <scope>NUCLEOTIDE SEQUENCE [LARGE SCALE GENOMIC DNA]</scope>
    <source>
        <strain evidence="6">ShG14-8</strain>
    </source>
</reference>